<evidence type="ECO:0000313" key="3">
    <source>
        <dbReference type="EMBL" id="KAF2434983.1"/>
    </source>
</evidence>
<organism evidence="3 4">
    <name type="scientific">Tothia fuscella</name>
    <dbReference type="NCBI Taxonomy" id="1048955"/>
    <lineage>
        <taxon>Eukaryota</taxon>
        <taxon>Fungi</taxon>
        <taxon>Dikarya</taxon>
        <taxon>Ascomycota</taxon>
        <taxon>Pezizomycotina</taxon>
        <taxon>Dothideomycetes</taxon>
        <taxon>Pleosporomycetidae</taxon>
        <taxon>Venturiales</taxon>
        <taxon>Cylindrosympodiaceae</taxon>
        <taxon>Tothia</taxon>
    </lineage>
</organism>
<feature type="compositionally biased region" description="Polar residues" evidence="2">
    <location>
        <begin position="175"/>
        <end position="184"/>
    </location>
</feature>
<keyword evidence="1" id="KW-0175">Coiled coil</keyword>
<gene>
    <name evidence="3" type="ORF">EJ08DRAFT_645914</name>
</gene>
<name>A0A9P4P131_9PEZI</name>
<feature type="compositionally biased region" description="Low complexity" evidence="2">
    <location>
        <begin position="159"/>
        <end position="174"/>
    </location>
</feature>
<feature type="region of interest" description="Disordered" evidence="2">
    <location>
        <begin position="65"/>
        <end position="125"/>
    </location>
</feature>
<feature type="compositionally biased region" description="Low complexity" evidence="2">
    <location>
        <begin position="70"/>
        <end position="88"/>
    </location>
</feature>
<evidence type="ECO:0000313" key="4">
    <source>
        <dbReference type="Proteomes" id="UP000800235"/>
    </source>
</evidence>
<feature type="region of interest" description="Disordered" evidence="2">
    <location>
        <begin position="1"/>
        <end position="39"/>
    </location>
</feature>
<feature type="region of interest" description="Disordered" evidence="2">
    <location>
        <begin position="159"/>
        <end position="187"/>
    </location>
</feature>
<comment type="caution">
    <text evidence="3">The sequence shown here is derived from an EMBL/GenBank/DDBJ whole genome shotgun (WGS) entry which is preliminary data.</text>
</comment>
<dbReference type="Proteomes" id="UP000800235">
    <property type="component" value="Unassembled WGS sequence"/>
</dbReference>
<accession>A0A9P4P131</accession>
<proteinExistence type="predicted"/>
<keyword evidence="4" id="KW-1185">Reference proteome</keyword>
<protein>
    <submittedName>
        <fullName evidence="3">Uncharacterized protein</fullName>
    </submittedName>
</protein>
<sequence>MAEIEAAETLSRLGSLPASFHDPTTPERSTSVRVDSPRPLTDLAQKVQTAIMVANSIEPDESVAVIKPEATASTRGRSSSVTTTGTNTPAPEVKPVTVITPAGTPAPEVYDTTTPQDSGTPIPKPKPLNHVLAAVKLIDHIKIDVQAPAAVQTPAAATIATTPASTTTPTTTNTNGKRPSSSYTPDPEAKRLRLAAKDMRAHLAQRKKDLAELDAKVAAAEKTAKDADAHDLVALQIEKDEIEERFREQEARLAELEAERRHSELILRELMRQDSVI</sequence>
<feature type="coiled-coil region" evidence="1">
    <location>
        <begin position="203"/>
        <end position="273"/>
    </location>
</feature>
<evidence type="ECO:0000256" key="2">
    <source>
        <dbReference type="SAM" id="MobiDB-lite"/>
    </source>
</evidence>
<evidence type="ECO:0000256" key="1">
    <source>
        <dbReference type="SAM" id="Coils"/>
    </source>
</evidence>
<dbReference type="EMBL" id="MU007014">
    <property type="protein sequence ID" value="KAF2434983.1"/>
    <property type="molecule type" value="Genomic_DNA"/>
</dbReference>
<dbReference type="AlphaFoldDB" id="A0A9P4P131"/>
<reference evidence="3" key="1">
    <citation type="journal article" date="2020" name="Stud. Mycol.">
        <title>101 Dothideomycetes genomes: a test case for predicting lifestyles and emergence of pathogens.</title>
        <authorList>
            <person name="Haridas S."/>
            <person name="Albert R."/>
            <person name="Binder M."/>
            <person name="Bloem J."/>
            <person name="Labutti K."/>
            <person name="Salamov A."/>
            <person name="Andreopoulos B."/>
            <person name="Baker S."/>
            <person name="Barry K."/>
            <person name="Bills G."/>
            <person name="Bluhm B."/>
            <person name="Cannon C."/>
            <person name="Castanera R."/>
            <person name="Culley D."/>
            <person name="Daum C."/>
            <person name="Ezra D."/>
            <person name="Gonzalez J."/>
            <person name="Henrissat B."/>
            <person name="Kuo A."/>
            <person name="Liang C."/>
            <person name="Lipzen A."/>
            <person name="Lutzoni F."/>
            <person name="Magnuson J."/>
            <person name="Mondo S."/>
            <person name="Nolan M."/>
            <person name="Ohm R."/>
            <person name="Pangilinan J."/>
            <person name="Park H.-J."/>
            <person name="Ramirez L."/>
            <person name="Alfaro M."/>
            <person name="Sun H."/>
            <person name="Tritt A."/>
            <person name="Yoshinaga Y."/>
            <person name="Zwiers L.-H."/>
            <person name="Turgeon B."/>
            <person name="Goodwin S."/>
            <person name="Spatafora J."/>
            <person name="Crous P."/>
            <person name="Grigoriev I."/>
        </authorList>
    </citation>
    <scope>NUCLEOTIDE SEQUENCE</scope>
    <source>
        <strain evidence="3">CBS 130266</strain>
    </source>
</reference>